<dbReference type="SUPFAM" id="SSF55874">
    <property type="entry name" value="ATPase domain of HSP90 chaperone/DNA topoisomerase II/histidine kinase"/>
    <property type="match status" value="1"/>
</dbReference>
<dbReference type="Gene3D" id="3.30.70.3090">
    <property type="entry name" value="ORF SCO4226, nickel-binding ferredoxin-like monomer"/>
    <property type="match status" value="1"/>
</dbReference>
<evidence type="ECO:0000259" key="7">
    <source>
        <dbReference type="PROSITE" id="PS50109"/>
    </source>
</evidence>
<evidence type="ECO:0000256" key="3">
    <source>
        <dbReference type="ARBA" id="ARBA00022741"/>
    </source>
</evidence>
<dbReference type="Pfam" id="PF02518">
    <property type="entry name" value="HATPase_c"/>
    <property type="match status" value="1"/>
</dbReference>
<dbReference type="InterPro" id="IPR004358">
    <property type="entry name" value="Sig_transdc_His_kin-like_C"/>
</dbReference>
<dbReference type="OrthoDB" id="8127at2157"/>
<accession>V6AUJ9</accession>
<dbReference type="InterPro" id="IPR005467">
    <property type="entry name" value="His_kinase_dom"/>
</dbReference>
<keyword evidence="1" id="KW-0597">Phosphoprotein</keyword>
<dbReference type="InterPro" id="IPR042557">
    <property type="entry name" value="SCO4226"/>
</dbReference>
<keyword evidence="6" id="KW-0902">Two-component regulatory system</keyword>
<dbReference type="CDD" id="cd00082">
    <property type="entry name" value="HisKA"/>
    <property type="match status" value="1"/>
</dbReference>
<evidence type="ECO:0000256" key="4">
    <source>
        <dbReference type="ARBA" id="ARBA00022777"/>
    </source>
</evidence>
<evidence type="ECO:0000313" key="8">
    <source>
        <dbReference type="EMBL" id="CDI06202.1"/>
    </source>
</evidence>
<dbReference type="SUPFAM" id="SSF47384">
    <property type="entry name" value="Homodimeric domain of signal transducing histidine kinase"/>
    <property type="match status" value="1"/>
</dbReference>
<dbReference type="Proteomes" id="UP000018159">
    <property type="component" value="Unassembled WGS sequence"/>
</dbReference>
<dbReference type="STRING" id="1407055.NITUZ_40368"/>
<reference evidence="8 9" key="1">
    <citation type="journal article" date="2013" name="PLoS ONE">
        <title>Enrichment and Genome Sequence of the Group I.1a Ammonia-Oxidizing Archaeon ?Ca. Nitrosotenuis uzonensis? Representing a Clade Globally.</title>
        <authorList>
            <person name="Lebedeva E.V."/>
            <person name="Hatzenpichler R."/>
            <person name="Pelletier E."/>
            <person name="Schuster N."/>
            <person name="Hauzmayer S."/>
            <person name="Bulaev A."/>
            <person name="Grigor'eva N.V."/>
            <person name="Galushko A."/>
            <person name="Schmid M."/>
            <person name="Palatinszky M."/>
            <person name="Le Paslier D."/>
            <person name="Daims H."/>
            <person name="Wagner M."/>
        </authorList>
    </citation>
    <scope>NUCLEOTIDE SEQUENCE [LARGE SCALE GENOMIC DNA]</scope>
    <source>
        <strain evidence="8 9">N4</strain>
    </source>
</reference>
<dbReference type="GO" id="GO:0005524">
    <property type="term" value="F:ATP binding"/>
    <property type="evidence" value="ECO:0007669"/>
    <property type="project" value="UniProtKB-KW"/>
</dbReference>
<sequence length="314" mass="35041">MGIFIDGHHVDETLLAKAKEQANKESGRDIATLSMLYNPKDQELYCIIDASDEKTIQRYHAELGLDCDFVTPVEHIHTKAVQNAERLKAIGELSARLAHDLRNPLSVIKNTVEIMEHKQRLSIEDRIVYFGRLHRAIDRISHQIEDVLDFVRPINLTLQNNLVNEIIASAIEKITVPDLVKINTPANYVHAVCDFTRMEVAINNLLMNAIQAMNNAGQVDVILTENQKQAVIQIKDRGCGIPQEIMPNIFEPLFTTKQEGTGLGLASCKKIIEQHGGTIEVSSVVGKGTTFTITLPKQSIHLEKQINENSEVAA</sequence>
<dbReference type="SMART" id="SM00387">
    <property type="entry name" value="HATPase_c"/>
    <property type="match status" value="1"/>
</dbReference>
<keyword evidence="3" id="KW-0547">Nucleotide-binding</keyword>
<evidence type="ECO:0000313" key="9">
    <source>
        <dbReference type="Proteomes" id="UP000018159"/>
    </source>
</evidence>
<proteinExistence type="predicted"/>
<dbReference type="InterPro" id="IPR003594">
    <property type="entry name" value="HATPase_dom"/>
</dbReference>
<name>V6AUJ9_9ARCH</name>
<keyword evidence="9" id="KW-1185">Reference proteome</keyword>
<dbReference type="RefSeq" id="WP_048196567.1">
    <property type="nucleotide sequence ID" value="NZ_CBTY010000009.1"/>
</dbReference>
<dbReference type="EC" id="2.7.13.3" evidence="8"/>
<dbReference type="Gene3D" id="1.10.287.130">
    <property type="match status" value="1"/>
</dbReference>
<feature type="domain" description="Histidine kinase" evidence="7">
    <location>
        <begin position="96"/>
        <end position="299"/>
    </location>
</feature>
<comment type="caution">
    <text evidence="8">The sequence shown here is derived from an EMBL/GenBank/DDBJ whole genome shotgun (WGS) entry which is preliminary data.</text>
</comment>
<dbReference type="Pfam" id="PF00512">
    <property type="entry name" value="HisKA"/>
    <property type="match status" value="1"/>
</dbReference>
<dbReference type="PROSITE" id="PS50109">
    <property type="entry name" value="HIS_KIN"/>
    <property type="match status" value="1"/>
</dbReference>
<keyword evidence="4 8" id="KW-0418">Kinase</keyword>
<dbReference type="InterPro" id="IPR036890">
    <property type="entry name" value="HATPase_C_sf"/>
</dbReference>
<dbReference type="AlphaFoldDB" id="V6AUJ9"/>
<dbReference type="PANTHER" id="PTHR43065:SF10">
    <property type="entry name" value="PEROXIDE STRESS-ACTIVATED HISTIDINE KINASE MAK3"/>
    <property type="match status" value="1"/>
</dbReference>
<gene>
    <name evidence="8" type="ORF">NITUZ_40368</name>
</gene>
<dbReference type="GO" id="GO:0000155">
    <property type="term" value="F:phosphorelay sensor kinase activity"/>
    <property type="evidence" value="ECO:0007669"/>
    <property type="project" value="InterPro"/>
</dbReference>
<dbReference type="Gene3D" id="3.30.565.10">
    <property type="entry name" value="Histidine kinase-like ATPase, C-terminal domain"/>
    <property type="match status" value="1"/>
</dbReference>
<protein>
    <submittedName>
        <fullName evidence="8">Histidine kinase</fullName>
        <ecNumber evidence="8">2.7.13.3</ecNumber>
    </submittedName>
</protein>
<evidence type="ECO:0000256" key="6">
    <source>
        <dbReference type="ARBA" id="ARBA00023012"/>
    </source>
</evidence>
<evidence type="ECO:0000256" key="1">
    <source>
        <dbReference type="ARBA" id="ARBA00022553"/>
    </source>
</evidence>
<dbReference type="CDD" id="cd00075">
    <property type="entry name" value="HATPase"/>
    <property type="match status" value="1"/>
</dbReference>
<keyword evidence="2 8" id="KW-0808">Transferase</keyword>
<dbReference type="InterPro" id="IPR036097">
    <property type="entry name" value="HisK_dim/P_sf"/>
</dbReference>
<organism evidence="8 9">
    <name type="scientific">Candidatus Nitrosotenuis uzonensis</name>
    <dbReference type="NCBI Taxonomy" id="1407055"/>
    <lineage>
        <taxon>Archaea</taxon>
        <taxon>Nitrososphaerota</taxon>
        <taxon>Candidatus Nitrosotenuis</taxon>
    </lineage>
</organism>
<evidence type="ECO:0000256" key="2">
    <source>
        <dbReference type="ARBA" id="ARBA00022679"/>
    </source>
</evidence>
<dbReference type="InterPro" id="IPR003661">
    <property type="entry name" value="HisK_dim/P_dom"/>
</dbReference>
<dbReference type="PRINTS" id="PR00344">
    <property type="entry name" value="BCTRLSENSOR"/>
</dbReference>
<dbReference type="PANTHER" id="PTHR43065">
    <property type="entry name" value="SENSOR HISTIDINE KINASE"/>
    <property type="match status" value="1"/>
</dbReference>
<dbReference type="SMART" id="SM00388">
    <property type="entry name" value="HisKA"/>
    <property type="match status" value="1"/>
</dbReference>
<dbReference type="EMBL" id="CBTY010000009">
    <property type="protein sequence ID" value="CDI06202.1"/>
    <property type="molecule type" value="Genomic_DNA"/>
</dbReference>
<keyword evidence="5" id="KW-0067">ATP-binding</keyword>
<evidence type="ECO:0000256" key="5">
    <source>
        <dbReference type="ARBA" id="ARBA00022840"/>
    </source>
</evidence>